<dbReference type="PROSITE" id="PS01187">
    <property type="entry name" value="EGF_CA"/>
    <property type="match status" value="3"/>
</dbReference>
<keyword evidence="2 5" id="KW-0732">Signal</keyword>
<gene>
    <name evidence="9" type="primary">LOC100210803</name>
</gene>
<dbReference type="CDD" id="cd00033">
    <property type="entry name" value="CCP"/>
    <property type="match status" value="8"/>
</dbReference>
<dbReference type="InterPro" id="IPR036465">
    <property type="entry name" value="vWFA_dom_sf"/>
</dbReference>
<evidence type="ECO:0000259" key="6">
    <source>
        <dbReference type="PROSITE" id="PS00022"/>
    </source>
</evidence>
<evidence type="ECO:0000313" key="9">
    <source>
        <dbReference type="RefSeq" id="XP_065667491.1"/>
    </source>
</evidence>
<keyword evidence="1" id="KW-0245">EGF-like domain</keyword>
<feature type="domain" description="EGF-like" evidence="6 7">
    <location>
        <begin position="1373"/>
        <end position="1384"/>
    </location>
</feature>
<dbReference type="Pfam" id="PF00754">
    <property type="entry name" value="F5_F8_type_C"/>
    <property type="match status" value="1"/>
</dbReference>
<evidence type="ECO:0000256" key="5">
    <source>
        <dbReference type="SAM" id="SignalP"/>
    </source>
</evidence>
<dbReference type="SMART" id="SM00231">
    <property type="entry name" value="FA58C"/>
    <property type="match status" value="1"/>
</dbReference>
<accession>A0ABM4CZT9</accession>
<evidence type="ECO:0000256" key="3">
    <source>
        <dbReference type="ARBA" id="ARBA00022737"/>
    </source>
</evidence>
<evidence type="ECO:0000256" key="2">
    <source>
        <dbReference type="ARBA" id="ARBA00022729"/>
    </source>
</evidence>
<dbReference type="InterPro" id="IPR000859">
    <property type="entry name" value="CUB_dom"/>
</dbReference>
<dbReference type="SMART" id="SM00032">
    <property type="entry name" value="CCP"/>
    <property type="match status" value="11"/>
</dbReference>
<dbReference type="Pfam" id="PF07645">
    <property type="entry name" value="EGF_CA"/>
    <property type="match status" value="2"/>
</dbReference>
<dbReference type="Pfam" id="PF02494">
    <property type="entry name" value="HYR"/>
    <property type="match status" value="1"/>
</dbReference>
<dbReference type="PROSITE" id="PS01186">
    <property type="entry name" value="EGF_2"/>
    <property type="match status" value="6"/>
</dbReference>
<dbReference type="Gene3D" id="2.10.50.10">
    <property type="entry name" value="Tumor Necrosis Factor Receptor, subunit A, domain 2"/>
    <property type="match status" value="4"/>
</dbReference>
<dbReference type="SMART" id="SM00159">
    <property type="entry name" value="PTX"/>
    <property type="match status" value="1"/>
</dbReference>
<dbReference type="Pfam" id="PF00431">
    <property type="entry name" value="CUB"/>
    <property type="match status" value="1"/>
</dbReference>
<feature type="domain" description="EGF-like" evidence="6 7">
    <location>
        <begin position="1335"/>
        <end position="1346"/>
    </location>
</feature>
<dbReference type="SUPFAM" id="SSF57184">
    <property type="entry name" value="Growth factor receptor domain"/>
    <property type="match status" value="2"/>
</dbReference>
<dbReference type="Gene3D" id="2.60.120.290">
    <property type="entry name" value="Spermadhesin, CUB domain"/>
    <property type="match status" value="2"/>
</dbReference>
<dbReference type="InterPro" id="IPR000436">
    <property type="entry name" value="Sushi_SCR_CCP_dom"/>
</dbReference>
<organism evidence="8 9">
    <name type="scientific">Hydra vulgaris</name>
    <name type="common">Hydra</name>
    <name type="synonym">Hydra attenuata</name>
    <dbReference type="NCBI Taxonomy" id="6087"/>
    <lineage>
        <taxon>Eukaryota</taxon>
        <taxon>Metazoa</taxon>
        <taxon>Cnidaria</taxon>
        <taxon>Hydrozoa</taxon>
        <taxon>Hydroidolina</taxon>
        <taxon>Anthoathecata</taxon>
        <taxon>Aplanulata</taxon>
        <taxon>Hydridae</taxon>
        <taxon>Hydra</taxon>
    </lineage>
</organism>
<dbReference type="SMART" id="SM00042">
    <property type="entry name" value="CUB"/>
    <property type="match status" value="1"/>
</dbReference>
<dbReference type="CDD" id="cd00054">
    <property type="entry name" value="EGF_CA"/>
    <property type="match status" value="8"/>
</dbReference>
<dbReference type="SMART" id="SM00327">
    <property type="entry name" value="VWA"/>
    <property type="match status" value="1"/>
</dbReference>
<keyword evidence="3" id="KW-0677">Repeat</keyword>
<dbReference type="InterPro" id="IPR000421">
    <property type="entry name" value="FA58C"/>
</dbReference>
<dbReference type="CDD" id="cd00198">
    <property type="entry name" value="vWFA"/>
    <property type="match status" value="1"/>
</dbReference>
<feature type="domain" description="EGF-like" evidence="6">
    <location>
        <begin position="1220"/>
        <end position="1231"/>
    </location>
</feature>
<dbReference type="SMART" id="SM00179">
    <property type="entry name" value="EGF_CA"/>
    <property type="match status" value="9"/>
</dbReference>
<dbReference type="InterPro" id="IPR013320">
    <property type="entry name" value="ConA-like_dom_sf"/>
</dbReference>
<dbReference type="InterPro" id="IPR003410">
    <property type="entry name" value="HYR_dom"/>
</dbReference>
<feature type="domain" description="EGF-like" evidence="6">
    <location>
        <begin position="1259"/>
        <end position="1270"/>
    </location>
</feature>
<dbReference type="InterPro" id="IPR001759">
    <property type="entry name" value="PTX_dom"/>
</dbReference>
<dbReference type="SUPFAM" id="SSF49785">
    <property type="entry name" value="Galactose-binding domain-like"/>
    <property type="match status" value="1"/>
</dbReference>
<dbReference type="PANTHER" id="PTHR12916:SF4">
    <property type="entry name" value="UNINFLATABLE, ISOFORM C"/>
    <property type="match status" value="1"/>
</dbReference>
<evidence type="ECO:0000313" key="8">
    <source>
        <dbReference type="Proteomes" id="UP001652625"/>
    </source>
</evidence>
<evidence type="ECO:0000256" key="1">
    <source>
        <dbReference type="ARBA" id="ARBA00022536"/>
    </source>
</evidence>
<feature type="signal peptide" evidence="5">
    <location>
        <begin position="1"/>
        <end position="19"/>
    </location>
</feature>
<dbReference type="SUPFAM" id="SSF49854">
    <property type="entry name" value="Spermadhesin, CUB domain"/>
    <property type="match status" value="2"/>
</dbReference>
<protein>
    <submittedName>
        <fullName evidence="9">Sushi, von Willebrand factor type A, EGF and pentraxin domain-containing protein 1 isoform X3</fullName>
    </submittedName>
</protein>
<dbReference type="Gene3D" id="3.40.50.410">
    <property type="entry name" value="von Willebrand factor, type A domain"/>
    <property type="match status" value="1"/>
</dbReference>
<name>A0ABM4CZT9_HYDVU</name>
<dbReference type="Gene3D" id="2.10.25.10">
    <property type="entry name" value="Laminin"/>
    <property type="match status" value="9"/>
</dbReference>
<dbReference type="InterPro" id="IPR035976">
    <property type="entry name" value="Sushi/SCR/CCP_sf"/>
</dbReference>
<dbReference type="CDD" id="cd00041">
    <property type="entry name" value="CUB"/>
    <property type="match status" value="1"/>
</dbReference>
<feature type="domain" description="EGF-like" evidence="7">
    <location>
        <begin position="2039"/>
        <end position="2054"/>
    </location>
</feature>
<dbReference type="Pfam" id="PF00008">
    <property type="entry name" value="EGF"/>
    <property type="match status" value="6"/>
</dbReference>
<dbReference type="Pfam" id="PF00092">
    <property type="entry name" value="VWA"/>
    <property type="match status" value="1"/>
</dbReference>
<dbReference type="SUPFAM" id="SSF53300">
    <property type="entry name" value="vWA-like"/>
    <property type="match status" value="1"/>
</dbReference>
<reference evidence="9" key="1">
    <citation type="submission" date="2025-08" db="UniProtKB">
        <authorList>
            <consortium name="RefSeq"/>
        </authorList>
    </citation>
    <scope>IDENTIFICATION</scope>
</reference>
<dbReference type="Pfam" id="PF00084">
    <property type="entry name" value="Sushi"/>
    <property type="match status" value="8"/>
</dbReference>
<dbReference type="PANTHER" id="PTHR12916">
    <property type="entry name" value="CYTOCHROME C OXIDASE POLYPEPTIDE VIC-2"/>
    <property type="match status" value="1"/>
</dbReference>
<dbReference type="InterPro" id="IPR000152">
    <property type="entry name" value="EGF-type_Asp/Asn_hydroxyl_site"/>
</dbReference>
<dbReference type="Gene3D" id="2.60.120.200">
    <property type="match status" value="1"/>
</dbReference>
<dbReference type="InterPro" id="IPR001881">
    <property type="entry name" value="EGF-like_Ca-bd_dom"/>
</dbReference>
<sequence length="2619" mass="291618">MFFNTVAFLGFLFINFIEGQKRCINKRPLTGQIPDTQLEFMNCWSNEVEHGASDLVILLDSSGSMYSTGSFQGVTMTGFDIGKTFINALLSKVHISFNATRIAVGTFGTSHKVDINYILRPDYSMHKCKFKKDFEKIRLYGGMTNLRGALQDSLNIFRELDSNPDTHKKRHKTNRVVILLSDGEGNVMDNPNGRGVTYNDGMARNPHDIAHNLRLGLVEVYTIGVTSAPDRAVLEGLATEKNLFLFSKDFTDLGNLAHNIRGDPYEHDYETMAVSHSLCGECDEYAECGCNLLSGDYRCVCQRGWYGTAEKDINKNTCLRCPKDTYGDKRGYITEKCKPCPKNSHTVERNIPAMTISECKCNIGYSGTPGLNKKDLDPCKIKHCNPSGNINNGFIKNSPVCNNPVYGTICRYECDPGYKLVGRDFTQCIESEDGSVVWDTPMPQCLLISCTANWVGTKSASYFNQQCSKQINQAYSSFPSGTICTFVCHKKYYQHGGSTKITCLDSGNWDDEVLDCRVSTCPRLPKLDKKIQVINPHQNCFEDILQANEQCMFTCPQGYSLVGPKVVECLPLQLELGSWNIDTSIKSNLPFCKDVESPRFAENERCSQNIVIRKSTLLGKSYAEINFEEINVTDNSMEDVHVICKDEDDKNCDYKMGNLYKINIVKDLVIKFEAIDTSGNSAFCRFQIEVIDKEPPVLIWCPPNQRIETTDAHLAVDWEEAKYTDNCGEYPNCAVRVRPSISKGSTFTRDVPVVVYYTAIDPYGNSNEECSFVISVVLKQCPPLVPPKNGLLVKFSTMYQVRCSAGTFPAQELGIGVYICNNGEWVSMSGGPFPIPDCIRKDQTNGHEQGTSTELTYEGDCHSKAVQEQIKNEFIKSLCLYCDFDSLEVFCGSASLVFRRKRSTFKTVSIKASVLLKVSKEEIRNNAVVAKQILKNQVNQEMPKFLNRVKNFKEWSAVLLKPSAFRSVNLIGDVKEVCGDPADIQDLTQRLDERCVVCGAGTFKNFTSNKCEKCPDGMFQPNPGQTKCLSCPPGSIATERDSKDFTSCKELCPPGHYSMNGFSPCNQCPLGTYTNVSRSTSCIKCPTGTTTLQFGATSIFDCGTACLPGTYSANRVEPCLRCPKGQYQDKYGQVKCEWCPDLKTTSSIGSVSVSSCLDINDCSSSPCLNGGHCIDLRDDFRCECQKGFWGETCEKEVDECQLQPCINNGTCLDKFQSYKCICRPGTGGDNCGQVLKKCTINHCGKNGRCIDLADQKTKCVCNDLFVGEFCEGKVDPCYPDPCSGVGFCEPIGNDFKCHCLKGYTGETCQNKWNFCDSGPCQNNGLCHDKKTGFVCECAPGYHGEQCQHKFNMCAYKKCHNGGVCQSISNDINCLCAPGFSGKQCDKRETEDFDLSFQSTLSPSFSSVHGRKDLSSFSIAFWMRTSNKEKFGTPLSYAVKLENGVVDDNALVITDYTNFIIFINNQSQSLGFGANDGKWHHIVVTWSSSSGLLTSYKDGSLQKRGSIPIEQGKKIPKGGIFVIGEEQDEFGAGFTPAESFYGDLSQLNVWDYQLEEKEVYNMATKCFHAIGNVIAWSDFNSQSHGAVVKTSPSLACNYQSTLREFQYLKNMKFADNILKNDKLAIQQPTFTSEECSKQCAETAGCHSFIINKDRGCTMLSASPVIDESAPITSYNDDLYFSNCVAPLGMGDKRIPNTDIKGMSVKDQAYGHLARLQNVPEGDKKIAFWQPLAGKRDEIIEIKLGKLTRITGIATQGHYDENIQEFVSNFNIYYNDMNTWKEYPKTFKANTGPIDVVRNDLNIITDIVRLKVTNHGSTDSIALRMELYGCPLDPQGVPMIRQDVNDCKANPCKNGATCIDLYQAFFCKCQLGYSGKYCETSECSVNDIDAPIHGLIIKHSDYAEFQCETGYQLVGISQIKCLKGIYQDHRVPECVDIDECKLKYCSDGCENTIGSFKCYCPIGKVLDPRNQMSCYDENECQRNTGCEFGCDDLVGSFSCKCPKGYFHLPGQRYCYDFNECDSSSTNKCEQLCQNTLGSYVCSCRPGYLLAPDGFSCIFQKCSDLPAQIKNGVCKVTKDIAVYSCDTGYKLNGVKERFCAADKTWSGSVPFCQPIKCVELFAPENGQIKLDGFHFNAKATVTCNPNLKLFGSSVRYCTTNGWDGTPPYCSVEVCPPFFVLNGRTLGTSPVVGSAVRIECDTGYTLVQQNLLYRTCQSNGQWTGGNQASIECKIIECGPVENTGNTRYEYVGGQKYNSIVKYSCVAGQCLEGSSVRRCQANGKWSDNAPKCISNSCCSPYVPPHSKLYSDNSFSPGEYVYIKCDQGYKSSGTELRICQKELVWSGEDTTCNIVDCGHPTGNQIMKNGEIHMSKTTYLAHALFYCQPGYLIVGSTERICQANGNWSGNVPVCIKDANGGHVRKESGSLVCLHQSICHWLIQVTQGKKITLDFLSYDVQNGGKTEVYDGENFKEPFITFTKGFEPRKITSNSHFIRIISSGYILFNFSESSCGGLFGDSSGAINSPNYPLSYPSNLDCYWTIHRPYNKLQLLFLDFKLQELNVDFVTVAEGPFVKSNLLLSQRYGRTTPWLNKDWVDRWLWIHFHTDSFYVDKGFKAIWKVFTSN</sequence>
<dbReference type="SMART" id="SM01411">
    <property type="entry name" value="Ephrin_rec_like"/>
    <property type="match status" value="4"/>
</dbReference>
<dbReference type="SMART" id="SM00181">
    <property type="entry name" value="EGF"/>
    <property type="match status" value="11"/>
</dbReference>
<dbReference type="InterPro" id="IPR035914">
    <property type="entry name" value="Sperma_CUB_dom_sf"/>
</dbReference>
<keyword evidence="4" id="KW-1015">Disulfide bond</keyword>
<dbReference type="Pfam" id="PF07699">
    <property type="entry name" value="Ephrin_rec_like"/>
    <property type="match status" value="3"/>
</dbReference>
<proteinExistence type="predicted"/>
<dbReference type="InterPro" id="IPR009030">
    <property type="entry name" value="Growth_fac_rcpt_cys_sf"/>
</dbReference>
<dbReference type="Pfam" id="PF00354">
    <property type="entry name" value="Pentaxin"/>
    <property type="match status" value="1"/>
</dbReference>
<dbReference type="InterPro" id="IPR011641">
    <property type="entry name" value="Tyr-kin_ephrin_A/B_rcpt-like"/>
</dbReference>
<dbReference type="SUPFAM" id="SSF57535">
    <property type="entry name" value="Complement control module/SCR domain"/>
    <property type="match status" value="9"/>
</dbReference>
<dbReference type="SUPFAM" id="SSF49899">
    <property type="entry name" value="Concanavalin A-like lectins/glucanases"/>
    <property type="match status" value="1"/>
</dbReference>
<feature type="domain" description="EGF-like" evidence="6 7">
    <location>
        <begin position="1865"/>
        <end position="1876"/>
    </location>
</feature>
<feature type="chain" id="PRO_5046883754" evidence="5">
    <location>
        <begin position="20"/>
        <end position="2619"/>
    </location>
</feature>
<dbReference type="InterPro" id="IPR000742">
    <property type="entry name" value="EGF"/>
</dbReference>
<dbReference type="SUPFAM" id="SSF57196">
    <property type="entry name" value="EGF/Laminin"/>
    <property type="match status" value="7"/>
</dbReference>
<dbReference type="RefSeq" id="XP_065667491.1">
    <property type="nucleotide sequence ID" value="XM_065811419.1"/>
</dbReference>
<dbReference type="PROSITE" id="PS00022">
    <property type="entry name" value="EGF_1"/>
    <property type="match status" value="7"/>
</dbReference>
<dbReference type="GeneID" id="100210803"/>
<dbReference type="PROSITE" id="PS00010">
    <property type="entry name" value="ASX_HYDROXYL"/>
    <property type="match status" value="4"/>
</dbReference>
<dbReference type="InterPro" id="IPR049883">
    <property type="entry name" value="NOTCH1_EGF-like"/>
</dbReference>
<evidence type="ECO:0000259" key="7">
    <source>
        <dbReference type="PROSITE" id="PS01186"/>
    </source>
</evidence>
<dbReference type="InterPro" id="IPR008979">
    <property type="entry name" value="Galactose-bd-like_sf"/>
</dbReference>
<dbReference type="PRINTS" id="PR00895">
    <property type="entry name" value="PENTAXIN"/>
</dbReference>
<dbReference type="Gene3D" id="2.10.70.10">
    <property type="entry name" value="Complement Module, domain 1"/>
    <property type="match status" value="10"/>
</dbReference>
<dbReference type="Proteomes" id="UP001652625">
    <property type="component" value="Chromosome 12"/>
</dbReference>
<dbReference type="InterPro" id="IPR018097">
    <property type="entry name" value="EGF_Ca-bd_CS"/>
</dbReference>
<dbReference type="InterPro" id="IPR002035">
    <property type="entry name" value="VWF_A"/>
</dbReference>
<feature type="domain" description="EGF-like" evidence="6 7">
    <location>
        <begin position="1297"/>
        <end position="1308"/>
    </location>
</feature>
<feature type="domain" description="EGF-like" evidence="6 7">
    <location>
        <begin position="1182"/>
        <end position="1193"/>
    </location>
</feature>
<dbReference type="Gene3D" id="2.60.120.260">
    <property type="entry name" value="Galactose-binding domain-like"/>
    <property type="match status" value="1"/>
</dbReference>
<keyword evidence="8" id="KW-1185">Reference proteome</keyword>
<evidence type="ECO:0000256" key="4">
    <source>
        <dbReference type="ARBA" id="ARBA00023157"/>
    </source>
</evidence>